<sequence length="864" mass="96048">MASVVVFSLFVALLGFSVAQPPFYVDAPQNSCCFGRGRYFANGQTVLSLPKCCASLECRAGDIVPRYFGPPDSKDCCVFDGQMYPSGSQLTSYCVPLVCVRGNWTYSSKIEECCKMCKIYNDPHFTTYDGYLYHWHGLCNYTITQTGRSHHPQIGVFSDFQPCFSGASCLHITTFRNDDNTLLSLTHSILPASMTTVHVLGDTASSIFLVPPVGVHHVQSVSGDHPVLAWRDGDCIMLMGSSRITVRYCHGHLTVWAYPTHANHLDGLCGHFNFYLNDDMTNRDGTVHTPNPWPVAFPESWKTIKQTDRVCLTPCYNCKETTEDPCRATPQAMGRLRHRCAKELNVIIGRDEKLVPHVDTCAWDVCMAAQAQQSLAEQQRWIDDAKTIVRDVKMMGNRASGTWEPRSPPSSGACSPGSRWKRECYWCTCGTDASADCETKLCPDDYEHETGTDACTDGSWWKNDQCNWCECAQGGHVCSNKDCTGIKTQPTVSKPPTEEVCLFSPDTGSCEQFMYRYYYSYKEGRCLIFGYSGCEGNANNFHTVEECERTCGHLTPPPSVFTTSSTRAPDDLRPAYCNLQPEKGPCEAIKLRYFYNSTTKACEPFTYGGCDGNGNNFIYKKDCEEACLVPITVATIEPVTQPAQCSLSLSVGDCTNRMTRYYYIPAIRSCVPFTYTGCGGNENNFLTKEYCEAVCLGITAAPSTHPTQYTTTTPSPIPGTSQTGLPAHCFLPPDAGHCQNTTIRYYYDPLTRMCRSFSYNGCGGNLNNFLNEEWCSASCQGSVPATKVTTEVTTKVTTDAAKPPALCYQDFEIGTCFETLWRWYYDQTRRSCQPFMYGGCYGNDNNFESKEECEAVCGGQTEST</sequence>
<dbReference type="InterPro" id="IPR036880">
    <property type="entry name" value="Kunitz_BPTI_sf"/>
</dbReference>
<evidence type="ECO:0000256" key="1">
    <source>
        <dbReference type="ARBA" id="ARBA00004613"/>
    </source>
</evidence>
<dbReference type="EMBL" id="JARAKH010000019">
    <property type="protein sequence ID" value="KAK8394465.1"/>
    <property type="molecule type" value="Genomic_DNA"/>
</dbReference>
<feature type="disulfide bond" evidence="7">
    <location>
        <begin position="427"/>
        <end position="437"/>
    </location>
</feature>
<evidence type="ECO:0000256" key="5">
    <source>
        <dbReference type="ARBA" id="ARBA00023157"/>
    </source>
</evidence>
<comment type="caution">
    <text evidence="12">The sequence shown here is derived from an EMBL/GenBank/DDBJ whole genome shotgun (WGS) entry which is preliminary data.</text>
</comment>
<protein>
    <submittedName>
        <fullName evidence="12">Uncharacterized protein</fullName>
    </submittedName>
</protein>
<feature type="disulfide bond" evidence="7">
    <location>
        <begin position="424"/>
        <end position="442"/>
    </location>
</feature>
<evidence type="ECO:0000259" key="9">
    <source>
        <dbReference type="PROSITE" id="PS50279"/>
    </source>
</evidence>
<proteinExistence type="inferred from homology"/>
<comment type="similarity">
    <text evidence="6 7">Belongs to the protease inhibitor I19 family.</text>
</comment>
<name>A0AAW0U394_SCYPA</name>
<dbReference type="GO" id="GO:0004867">
    <property type="term" value="F:serine-type endopeptidase inhibitor activity"/>
    <property type="evidence" value="ECO:0007669"/>
    <property type="project" value="UniProtKB-UniRule"/>
</dbReference>
<dbReference type="InterPro" id="IPR050098">
    <property type="entry name" value="TFPI/VKTCI-like"/>
</dbReference>
<dbReference type="PROSITE" id="PS50279">
    <property type="entry name" value="BPTI_KUNITZ_2"/>
    <property type="match status" value="5"/>
</dbReference>
<dbReference type="PROSITE" id="PS51446">
    <property type="entry name" value="PACIFASTIN"/>
    <property type="match status" value="1"/>
</dbReference>
<feature type="domain" description="BPTI/Kunitz inhibitor" evidence="9">
    <location>
        <begin position="501"/>
        <end position="551"/>
    </location>
</feature>
<evidence type="ECO:0000259" key="11">
    <source>
        <dbReference type="PROSITE" id="PS51446"/>
    </source>
</evidence>
<dbReference type="InterPro" id="IPR020901">
    <property type="entry name" value="Prtase_inh_Kunz-CS"/>
</dbReference>
<feature type="domain" description="BPTI/Kunitz inhibitor" evidence="9">
    <location>
        <begin position="729"/>
        <end position="779"/>
    </location>
</feature>
<accession>A0AAW0U394</accession>
<feature type="site" description="Reactive bond" evidence="7">
    <location>
        <begin position="439"/>
        <end position="440"/>
    </location>
</feature>
<dbReference type="Proteomes" id="UP001487740">
    <property type="component" value="Unassembled WGS sequence"/>
</dbReference>
<dbReference type="PANTHER" id="PTHR10083">
    <property type="entry name" value="KUNITZ-TYPE PROTEASE INHIBITOR-RELATED"/>
    <property type="match status" value="1"/>
</dbReference>
<feature type="domain" description="VWFD" evidence="10">
    <location>
        <begin position="115"/>
        <end position="312"/>
    </location>
</feature>
<organism evidence="12 13">
    <name type="scientific">Scylla paramamosain</name>
    <name type="common">Mud crab</name>
    <dbReference type="NCBI Taxonomy" id="85552"/>
    <lineage>
        <taxon>Eukaryota</taxon>
        <taxon>Metazoa</taxon>
        <taxon>Ecdysozoa</taxon>
        <taxon>Arthropoda</taxon>
        <taxon>Crustacea</taxon>
        <taxon>Multicrustacea</taxon>
        <taxon>Malacostraca</taxon>
        <taxon>Eumalacostraca</taxon>
        <taxon>Eucarida</taxon>
        <taxon>Decapoda</taxon>
        <taxon>Pleocyemata</taxon>
        <taxon>Brachyura</taxon>
        <taxon>Eubrachyura</taxon>
        <taxon>Portunoidea</taxon>
        <taxon>Portunidae</taxon>
        <taxon>Portuninae</taxon>
        <taxon>Scylla</taxon>
    </lineage>
</organism>
<gene>
    <name evidence="12" type="ORF">O3P69_006565</name>
</gene>
<evidence type="ECO:0000256" key="6">
    <source>
        <dbReference type="ARBA" id="ARBA00029459"/>
    </source>
</evidence>
<dbReference type="GO" id="GO:0005615">
    <property type="term" value="C:extracellular space"/>
    <property type="evidence" value="ECO:0007669"/>
    <property type="project" value="TreeGrafter"/>
</dbReference>
<keyword evidence="5 7" id="KW-1015">Disulfide bond</keyword>
<feature type="domain" description="Pacifastin" evidence="11">
    <location>
        <begin position="411"/>
        <end position="445"/>
    </location>
</feature>
<feature type="disulfide bond" evidence="7">
    <location>
        <begin position="414"/>
        <end position="429"/>
    </location>
</feature>
<dbReference type="AlphaFoldDB" id="A0AAW0U394"/>
<evidence type="ECO:0000256" key="3">
    <source>
        <dbReference type="ARBA" id="ARBA00022690"/>
    </source>
</evidence>
<evidence type="ECO:0000313" key="12">
    <source>
        <dbReference type="EMBL" id="KAK8394465.1"/>
    </source>
</evidence>
<feature type="chain" id="PRO_5043418513" evidence="8">
    <location>
        <begin position="20"/>
        <end position="864"/>
    </location>
</feature>
<reference evidence="12 13" key="1">
    <citation type="submission" date="2023-03" db="EMBL/GenBank/DDBJ databases">
        <title>High-quality genome of Scylla paramamosain provides insights in environmental adaptation.</title>
        <authorList>
            <person name="Zhang L."/>
        </authorList>
    </citation>
    <scope>NUCLEOTIDE SEQUENCE [LARGE SCALE GENOMIC DNA]</scope>
    <source>
        <strain evidence="12">LZ_2023a</strain>
        <tissue evidence="12">Muscle</tissue>
    </source>
</reference>
<dbReference type="InterPro" id="IPR002223">
    <property type="entry name" value="Kunitz_BPTI"/>
</dbReference>
<keyword evidence="4 7" id="KW-0722">Serine protease inhibitor</keyword>
<dbReference type="SUPFAM" id="SSF57283">
    <property type="entry name" value="PMP inhibitors"/>
    <property type="match status" value="1"/>
</dbReference>
<evidence type="ECO:0000313" key="13">
    <source>
        <dbReference type="Proteomes" id="UP001487740"/>
    </source>
</evidence>
<dbReference type="Gene3D" id="4.10.410.10">
    <property type="entry name" value="Pancreatic trypsin inhibitor Kunitz domain"/>
    <property type="match status" value="5"/>
</dbReference>
<dbReference type="PANTHER" id="PTHR10083:SF374">
    <property type="entry name" value="BPTI_KUNITZ INHIBITOR DOMAIN-CONTAINING PROTEIN"/>
    <property type="match status" value="1"/>
</dbReference>
<keyword evidence="13" id="KW-1185">Reference proteome</keyword>
<dbReference type="Pfam" id="PF05375">
    <property type="entry name" value="Pacifastin_I"/>
    <property type="match status" value="1"/>
</dbReference>
<keyword evidence="2" id="KW-0964">Secreted</keyword>
<evidence type="ECO:0000256" key="2">
    <source>
        <dbReference type="ARBA" id="ARBA00022525"/>
    </source>
</evidence>
<dbReference type="SMART" id="SM00131">
    <property type="entry name" value="KU"/>
    <property type="match status" value="5"/>
</dbReference>
<feature type="domain" description="BPTI/Kunitz inhibitor" evidence="9">
    <location>
        <begin position="645"/>
        <end position="695"/>
    </location>
</feature>
<keyword evidence="3 7" id="KW-0646">Protease inhibitor</keyword>
<dbReference type="InterPro" id="IPR001846">
    <property type="entry name" value="VWF_type-D"/>
</dbReference>
<dbReference type="FunFam" id="4.10.410.10:FF:000020">
    <property type="entry name" value="Collagen, type VI, alpha 3"/>
    <property type="match status" value="1"/>
</dbReference>
<dbReference type="Pfam" id="PF00094">
    <property type="entry name" value="VWD"/>
    <property type="match status" value="1"/>
</dbReference>
<dbReference type="SUPFAM" id="SSF57362">
    <property type="entry name" value="BPTI-like"/>
    <property type="match status" value="5"/>
</dbReference>
<keyword evidence="8" id="KW-0732">Signal</keyword>
<evidence type="ECO:0000256" key="8">
    <source>
        <dbReference type="SAM" id="SignalP"/>
    </source>
</evidence>
<feature type="domain" description="BPTI/Kunitz inhibitor" evidence="9">
    <location>
        <begin position="807"/>
        <end position="857"/>
    </location>
</feature>
<evidence type="ECO:0000256" key="4">
    <source>
        <dbReference type="ARBA" id="ARBA00022900"/>
    </source>
</evidence>
<dbReference type="CDD" id="cd00109">
    <property type="entry name" value="Kunitz-type"/>
    <property type="match status" value="5"/>
</dbReference>
<dbReference type="SMART" id="SM00216">
    <property type="entry name" value="VWD"/>
    <property type="match status" value="1"/>
</dbReference>
<feature type="domain" description="BPTI/Kunitz inhibitor" evidence="9">
    <location>
        <begin position="577"/>
        <end position="627"/>
    </location>
</feature>
<dbReference type="InterPro" id="IPR008037">
    <property type="entry name" value="Pacifastin_dom"/>
</dbReference>
<comment type="subcellular location">
    <subcellularLocation>
        <location evidence="1">Secreted</location>
    </subcellularLocation>
</comment>
<dbReference type="PROSITE" id="PS51233">
    <property type="entry name" value="VWFD"/>
    <property type="match status" value="1"/>
</dbReference>
<evidence type="ECO:0000256" key="7">
    <source>
        <dbReference type="PROSITE-ProRule" id="PRU00776"/>
    </source>
</evidence>
<feature type="signal peptide" evidence="8">
    <location>
        <begin position="1"/>
        <end position="19"/>
    </location>
</feature>
<dbReference type="InterPro" id="IPR036201">
    <property type="entry name" value="Pacifastin_dom_sf"/>
</dbReference>
<dbReference type="Pfam" id="PF00014">
    <property type="entry name" value="Kunitz_BPTI"/>
    <property type="match status" value="5"/>
</dbReference>
<dbReference type="PRINTS" id="PR00759">
    <property type="entry name" value="BASICPTASE"/>
</dbReference>
<evidence type="ECO:0000259" key="10">
    <source>
        <dbReference type="PROSITE" id="PS51233"/>
    </source>
</evidence>
<dbReference type="PROSITE" id="PS00280">
    <property type="entry name" value="BPTI_KUNITZ_1"/>
    <property type="match status" value="3"/>
</dbReference>